<name>A0A0D6MIB2_9PROT</name>
<evidence type="ECO:0000256" key="1">
    <source>
        <dbReference type="SAM" id="MobiDB-lite"/>
    </source>
</evidence>
<feature type="compositionally biased region" description="Basic and acidic residues" evidence="1">
    <location>
        <begin position="46"/>
        <end position="56"/>
    </location>
</feature>
<feature type="region of interest" description="Disordered" evidence="1">
    <location>
        <begin position="1"/>
        <end position="24"/>
    </location>
</feature>
<feature type="region of interest" description="Disordered" evidence="1">
    <location>
        <begin position="46"/>
        <end position="71"/>
    </location>
</feature>
<proteinExistence type="predicted"/>
<accession>A0A0D6MIB2</accession>
<dbReference type="RefSeq" id="WP_199484025.1">
    <property type="nucleotide sequence ID" value="NZ_BALE01000004.1"/>
</dbReference>
<reference evidence="3 4" key="1">
    <citation type="submission" date="2012-10" db="EMBL/GenBank/DDBJ databases">
        <title>Genome sequencing of Tanticharoenia sakaeratensis NBRC 103193.</title>
        <authorList>
            <person name="Azuma Y."/>
            <person name="Hadano H."/>
            <person name="Hirakawa H."/>
            <person name="Matsushita K."/>
        </authorList>
    </citation>
    <scope>NUCLEOTIDE SEQUENCE [LARGE SCALE GENOMIC DNA]</scope>
    <source>
        <strain evidence="3 4">NBRC 103193</strain>
    </source>
</reference>
<dbReference type="Pfam" id="PF11160">
    <property type="entry name" value="Hva1_TUDOR"/>
    <property type="match status" value="1"/>
</dbReference>
<dbReference type="Proteomes" id="UP000032679">
    <property type="component" value="Unassembled WGS sequence"/>
</dbReference>
<organism evidence="3 4">
    <name type="scientific">Tanticharoenia sakaeratensis NBRC 103193</name>
    <dbReference type="NCBI Taxonomy" id="1231623"/>
    <lineage>
        <taxon>Bacteria</taxon>
        <taxon>Pseudomonadati</taxon>
        <taxon>Pseudomonadota</taxon>
        <taxon>Alphaproteobacteria</taxon>
        <taxon>Acetobacterales</taxon>
        <taxon>Acetobacteraceae</taxon>
        <taxon>Tanticharoenia</taxon>
    </lineage>
</organism>
<dbReference type="AlphaFoldDB" id="A0A0D6MIB2"/>
<evidence type="ECO:0000259" key="2">
    <source>
        <dbReference type="Pfam" id="PF11160"/>
    </source>
</evidence>
<dbReference type="EMBL" id="BALE01000004">
    <property type="protein sequence ID" value="GAN53008.1"/>
    <property type="molecule type" value="Genomic_DNA"/>
</dbReference>
<feature type="domain" description="Hypervirulence associated protein TUDOR" evidence="2">
    <location>
        <begin position="10"/>
        <end position="68"/>
    </location>
</feature>
<gene>
    <name evidence="3" type="ORF">Tasa_004_073</name>
</gene>
<evidence type="ECO:0000313" key="4">
    <source>
        <dbReference type="Proteomes" id="UP000032679"/>
    </source>
</evidence>
<dbReference type="STRING" id="1231623.Tasa_004_073"/>
<dbReference type="InterPro" id="IPR021331">
    <property type="entry name" value="Hva1_TUDOR"/>
</dbReference>
<protein>
    <recommendedName>
        <fullName evidence="2">Hypervirulence associated protein TUDOR domain-containing protein</fullName>
    </recommendedName>
</protein>
<sequence>MTKSSMPKKGDKVAWKTPQGETHGTVKGIATKTVKIKHNTIRASEDDPRVVVESDKTGAAAAHKPGSVHKQ</sequence>
<evidence type="ECO:0000313" key="3">
    <source>
        <dbReference type="EMBL" id="GAN53008.1"/>
    </source>
</evidence>
<keyword evidence="4" id="KW-1185">Reference proteome</keyword>
<dbReference type="Gene3D" id="2.30.30.1060">
    <property type="match status" value="1"/>
</dbReference>
<comment type="caution">
    <text evidence="3">The sequence shown here is derived from an EMBL/GenBank/DDBJ whole genome shotgun (WGS) entry which is preliminary data.</text>
</comment>